<keyword evidence="7" id="KW-1185">Reference proteome</keyword>
<dbReference type="GO" id="GO:0005385">
    <property type="term" value="F:zinc ion transmembrane transporter activity"/>
    <property type="evidence" value="ECO:0007669"/>
    <property type="project" value="TreeGrafter"/>
</dbReference>
<evidence type="ECO:0000313" key="6">
    <source>
        <dbReference type="EMBL" id="AHE96471.1"/>
    </source>
</evidence>
<dbReference type="AlphaFoldDB" id="W0DDP8"/>
<dbReference type="GO" id="GO:0016020">
    <property type="term" value="C:membrane"/>
    <property type="evidence" value="ECO:0007669"/>
    <property type="project" value="UniProtKB-SubCell"/>
</dbReference>
<feature type="transmembrane region" description="Helical" evidence="5">
    <location>
        <begin position="6"/>
        <end position="24"/>
    </location>
</feature>
<name>W0DDP8_9AQUI</name>
<dbReference type="PANTHER" id="PTHR11040">
    <property type="entry name" value="ZINC/IRON TRANSPORTER"/>
    <property type="match status" value="1"/>
</dbReference>
<feature type="transmembrane region" description="Helical" evidence="5">
    <location>
        <begin position="190"/>
        <end position="208"/>
    </location>
</feature>
<dbReference type="KEGG" id="trd:THERU_07075"/>
<dbReference type="InterPro" id="IPR003689">
    <property type="entry name" value="ZIP"/>
</dbReference>
<keyword evidence="4 5" id="KW-0472">Membrane</keyword>
<dbReference type="HOGENOM" id="CLU_015114_1_2_0"/>
<keyword evidence="3 5" id="KW-1133">Transmembrane helix</keyword>
<evidence type="ECO:0000313" key="7">
    <source>
        <dbReference type="Proteomes" id="UP000018914"/>
    </source>
</evidence>
<comment type="subcellular location">
    <subcellularLocation>
        <location evidence="1">Membrane</location>
        <topology evidence="1">Multi-pass membrane protein</topology>
    </subcellularLocation>
</comment>
<dbReference type="Proteomes" id="UP000018914">
    <property type="component" value="Chromosome"/>
</dbReference>
<feature type="transmembrane region" description="Helical" evidence="5">
    <location>
        <begin position="61"/>
        <end position="82"/>
    </location>
</feature>
<accession>W0DDP8</accession>
<feature type="transmembrane region" description="Helical" evidence="5">
    <location>
        <begin position="102"/>
        <end position="126"/>
    </location>
</feature>
<feature type="transmembrane region" description="Helical" evidence="5">
    <location>
        <begin position="220"/>
        <end position="238"/>
    </location>
</feature>
<dbReference type="Pfam" id="PF02535">
    <property type="entry name" value="Zip"/>
    <property type="match status" value="1"/>
</dbReference>
<dbReference type="EMBL" id="CP007028">
    <property type="protein sequence ID" value="AHE96471.1"/>
    <property type="molecule type" value="Genomic_DNA"/>
</dbReference>
<sequence length="243" mass="25339">MEIWLGSLLLVIGTAVGSFMVLFFRGTALSSLNVSLSFAGGVMLTASFTSLILPAVEKGGFFKTALGVTIGFGVMALVERLFPHEHPTMGQEGILPLKMKKLTLIVVGITIHNIPEGLSVGIATAYSGKDGLATALAISLQDIPEGLVVSLPIYALGGGMITALAVGFLSGAIEGLFSLLGFVFMKVFEGSLPVGMGFGGGAMLYITVKEVFPEAYSEGRTFATTLGFLVGVLLMLFLDTVSF</sequence>
<dbReference type="STRING" id="75906.THERU_07075"/>
<keyword evidence="2 5" id="KW-0812">Transmembrane</keyword>
<protein>
    <submittedName>
        <fullName evidence="6">Zinc/iron permease</fullName>
    </submittedName>
</protein>
<evidence type="ECO:0000256" key="5">
    <source>
        <dbReference type="SAM" id="Phobius"/>
    </source>
</evidence>
<organism evidence="7">
    <name type="scientific">Thermocrinis ruber</name>
    <dbReference type="NCBI Taxonomy" id="75906"/>
    <lineage>
        <taxon>Bacteria</taxon>
        <taxon>Pseudomonadati</taxon>
        <taxon>Aquificota</taxon>
        <taxon>Aquificia</taxon>
        <taxon>Aquificales</taxon>
        <taxon>Aquificaceae</taxon>
        <taxon>Thermocrinis</taxon>
    </lineage>
</organism>
<dbReference type="OrthoDB" id="9787346at2"/>
<evidence type="ECO:0000256" key="4">
    <source>
        <dbReference type="ARBA" id="ARBA00023136"/>
    </source>
</evidence>
<dbReference type="PANTHER" id="PTHR11040:SF70">
    <property type="entry name" value="OS05G0316100 PROTEIN"/>
    <property type="match status" value="1"/>
</dbReference>
<evidence type="ECO:0000256" key="3">
    <source>
        <dbReference type="ARBA" id="ARBA00022989"/>
    </source>
</evidence>
<dbReference type="eggNOG" id="COG0428">
    <property type="taxonomic scope" value="Bacteria"/>
</dbReference>
<dbReference type="RefSeq" id="WP_025306544.1">
    <property type="nucleotide sequence ID" value="NZ_CP007028.1"/>
</dbReference>
<proteinExistence type="predicted"/>
<gene>
    <name evidence="6" type="ORF">THERU_07075</name>
</gene>
<evidence type="ECO:0000256" key="2">
    <source>
        <dbReference type="ARBA" id="ARBA00022692"/>
    </source>
</evidence>
<feature type="transmembrane region" description="Helical" evidence="5">
    <location>
        <begin position="36"/>
        <end position="55"/>
    </location>
</feature>
<reference evidence="6 7" key="1">
    <citation type="submission" date="2013-12" db="EMBL/GenBank/DDBJ databases">
        <authorList>
            <consortium name="DOE Joint Genome Institute"/>
            <person name="Eisen J."/>
            <person name="Huntemann M."/>
            <person name="Han J."/>
            <person name="Chen A."/>
            <person name="Kyrpides N."/>
            <person name="Mavromatis K."/>
            <person name="Markowitz V."/>
            <person name="Palaniappan K."/>
            <person name="Ivanova N."/>
            <person name="Schaumberg A."/>
            <person name="Pati A."/>
            <person name="Liolios K."/>
            <person name="Nordberg H.P."/>
            <person name="Cantor M.N."/>
            <person name="Hua S.X."/>
            <person name="Woyke T."/>
        </authorList>
    </citation>
    <scope>NUCLEOTIDE SEQUENCE [LARGE SCALE GENOMIC DNA]</scope>
    <source>
        <strain evidence="6 7">DSM 23557</strain>
    </source>
</reference>
<evidence type="ECO:0000256" key="1">
    <source>
        <dbReference type="ARBA" id="ARBA00004141"/>
    </source>
</evidence>